<comment type="caution">
    <text evidence="1">The sequence shown here is derived from an EMBL/GenBank/DDBJ whole genome shotgun (WGS) entry which is preliminary data.</text>
</comment>
<evidence type="ECO:0000313" key="2">
    <source>
        <dbReference type="EMBL" id="MER2286678.1"/>
    </source>
</evidence>
<dbReference type="Proteomes" id="UP001432995">
    <property type="component" value="Unassembled WGS sequence"/>
</dbReference>
<organism evidence="1 3">
    <name type="scientific">Methylobacterium brachiatum</name>
    <dbReference type="NCBI Taxonomy" id="269660"/>
    <lineage>
        <taxon>Bacteria</taxon>
        <taxon>Pseudomonadati</taxon>
        <taxon>Pseudomonadota</taxon>
        <taxon>Alphaproteobacteria</taxon>
        <taxon>Hyphomicrobiales</taxon>
        <taxon>Methylobacteriaceae</taxon>
        <taxon>Methylobacterium</taxon>
    </lineage>
</organism>
<dbReference type="EMBL" id="JBELQD010000001">
    <property type="protein sequence ID" value="MER2286678.1"/>
    <property type="molecule type" value="Genomic_DNA"/>
</dbReference>
<dbReference type="EMBL" id="JAUSWL010000011">
    <property type="protein sequence ID" value="MDQ0545909.1"/>
    <property type="molecule type" value="Genomic_DNA"/>
</dbReference>
<accession>A0AAJ1WWR8</accession>
<sequence length="78" mass="8728">MTAIKATKPVDTSESLWRDLLNARHDDGAAAREHLQAGFPVYYVEGDTPEGLLVKEYPGGRRELVRFDEAGDQVIRDL</sequence>
<evidence type="ECO:0000313" key="4">
    <source>
        <dbReference type="Proteomes" id="UP001432995"/>
    </source>
</evidence>
<keyword evidence="4" id="KW-1185">Reference proteome</keyword>
<dbReference type="Proteomes" id="UP001223420">
    <property type="component" value="Unassembled WGS sequence"/>
</dbReference>
<reference evidence="1" key="1">
    <citation type="submission" date="2023-07" db="EMBL/GenBank/DDBJ databases">
        <title>Genomic Encyclopedia of Type Strains, Phase IV (KMG-IV): sequencing the most valuable type-strain genomes for metagenomic binning, comparative biology and taxonomic classification.</title>
        <authorList>
            <person name="Goeker M."/>
        </authorList>
    </citation>
    <scope>NUCLEOTIDE SEQUENCE</scope>
    <source>
        <strain evidence="1">DSM 19569</strain>
    </source>
</reference>
<evidence type="ECO:0000313" key="3">
    <source>
        <dbReference type="Proteomes" id="UP001223420"/>
    </source>
</evidence>
<proteinExistence type="predicted"/>
<protein>
    <submittedName>
        <fullName evidence="1">Uncharacterized protein</fullName>
    </submittedName>
</protein>
<name>A0AAJ1WWR8_9HYPH</name>
<reference evidence="2" key="2">
    <citation type="submission" date="2024-06" db="EMBL/GenBank/DDBJ databases">
        <authorList>
            <person name="Campbell A.G."/>
        </authorList>
    </citation>
    <scope>NUCLEOTIDE SEQUENCE</scope>
    <source>
        <strain evidence="2">EM17</strain>
    </source>
</reference>
<dbReference type="AlphaFoldDB" id="A0AAJ1WWR8"/>
<evidence type="ECO:0000313" key="1">
    <source>
        <dbReference type="EMBL" id="MDQ0545909.1"/>
    </source>
</evidence>
<dbReference type="RefSeq" id="WP_007566816.1">
    <property type="nucleotide sequence ID" value="NZ_CP033231.1"/>
</dbReference>
<gene>
    <name evidence="2" type="ORF">ABS770_00280</name>
    <name evidence="1" type="ORF">QO001_004857</name>
</gene>